<evidence type="ECO:0000256" key="1">
    <source>
        <dbReference type="SAM" id="MobiDB-lite"/>
    </source>
</evidence>
<evidence type="ECO:0000259" key="2">
    <source>
        <dbReference type="Pfam" id="PF00004"/>
    </source>
</evidence>
<sequence length="426" mass="48603">MVKPVRRSGRKRPNKDTNDDPPPNPPNKNKRAKTDKELLNLLLGPDLLDDDDDDLDYEEGDDLTGIVIEEPCPNPLCDHKVHDLNTFKVVYPKTLNNITDLISLGKTYHCKMNMTYFGLNLKLMCNLVEPLTQLQNMVGLSVIKENMVNQIIFFLQKLDHKEKCGTCIECIYDKPCTKILNNDMLHTVITGPPGVGKTELGKILGQVYKAMGILSSGHLNIATRSDLVGKYLGHTADKTQKFIDSCKGGVMFIDEAYSLGNKEGRDSFSKECLDTLNLNMSERRDFLVIIAGYAEALDNCFFAYNEGLRRRFTFRYDIEGYSGSELSEIFVLKIKNDGWLIDQNIGNISQFFETNLRYFPHFGGDIESFLLNCKVIHGRRVVFMDQIHKKVLSLTDINEGLEKFVQHRKYNEDKNKMSDSVKRIYL</sequence>
<dbReference type="PANTHER" id="PTHR43392">
    <property type="entry name" value="AAA-TYPE ATPASE FAMILY PROTEIN / ANKYRIN REPEAT FAMILY PROTEIN"/>
    <property type="match status" value="1"/>
</dbReference>
<name>A0A3G4ZQ85_9VIRU</name>
<dbReference type="Pfam" id="PF00004">
    <property type="entry name" value="AAA"/>
    <property type="match status" value="1"/>
</dbReference>
<dbReference type="CDD" id="cd00009">
    <property type="entry name" value="AAA"/>
    <property type="match status" value="1"/>
</dbReference>
<feature type="compositionally biased region" description="Basic residues" evidence="1">
    <location>
        <begin position="1"/>
        <end position="13"/>
    </location>
</feature>
<dbReference type="EMBL" id="MK072006">
    <property type="protein sequence ID" value="AYV77037.1"/>
    <property type="molecule type" value="Genomic_DNA"/>
</dbReference>
<feature type="region of interest" description="Disordered" evidence="1">
    <location>
        <begin position="1"/>
        <end position="34"/>
    </location>
</feature>
<accession>A0A3G4ZQ85</accession>
<dbReference type="InterPro" id="IPR027417">
    <property type="entry name" value="P-loop_NTPase"/>
</dbReference>
<organism evidence="3">
    <name type="scientific">Barrevirus sp</name>
    <dbReference type="NCBI Taxonomy" id="2487763"/>
    <lineage>
        <taxon>Viruses</taxon>
        <taxon>Varidnaviria</taxon>
        <taxon>Bamfordvirae</taxon>
        <taxon>Nucleocytoviricota</taxon>
        <taxon>Megaviricetes</taxon>
        <taxon>Imitervirales</taxon>
        <taxon>Mimiviridae</taxon>
        <taxon>Klosneuvirinae</taxon>
    </lineage>
</organism>
<gene>
    <name evidence="3" type="ORF">Barrevirus9_6</name>
</gene>
<evidence type="ECO:0000313" key="3">
    <source>
        <dbReference type="EMBL" id="AYV77037.1"/>
    </source>
</evidence>
<dbReference type="InterPro" id="IPR050773">
    <property type="entry name" value="CbxX/CfxQ_RuBisCO_ESX"/>
</dbReference>
<dbReference type="InterPro" id="IPR003959">
    <property type="entry name" value="ATPase_AAA_core"/>
</dbReference>
<proteinExistence type="predicted"/>
<protein>
    <submittedName>
        <fullName evidence="3">AAA family ATPase</fullName>
    </submittedName>
</protein>
<reference evidence="3" key="1">
    <citation type="submission" date="2018-10" db="EMBL/GenBank/DDBJ databases">
        <title>Hidden diversity of soil giant viruses.</title>
        <authorList>
            <person name="Schulz F."/>
            <person name="Alteio L."/>
            <person name="Goudeau D."/>
            <person name="Ryan E.M."/>
            <person name="Malmstrom R.R."/>
            <person name="Blanchard J."/>
            <person name="Woyke T."/>
        </authorList>
    </citation>
    <scope>NUCLEOTIDE SEQUENCE</scope>
    <source>
        <strain evidence="3">BAV1</strain>
    </source>
</reference>
<dbReference type="Gene3D" id="3.40.50.300">
    <property type="entry name" value="P-loop containing nucleotide triphosphate hydrolases"/>
    <property type="match status" value="1"/>
</dbReference>
<feature type="domain" description="ATPase AAA-type core" evidence="2">
    <location>
        <begin position="189"/>
        <end position="294"/>
    </location>
</feature>
<dbReference type="GO" id="GO:0016887">
    <property type="term" value="F:ATP hydrolysis activity"/>
    <property type="evidence" value="ECO:0007669"/>
    <property type="project" value="InterPro"/>
</dbReference>
<dbReference type="GO" id="GO:0005524">
    <property type="term" value="F:ATP binding"/>
    <property type="evidence" value="ECO:0007669"/>
    <property type="project" value="InterPro"/>
</dbReference>
<dbReference type="PANTHER" id="PTHR43392:SF2">
    <property type="entry name" value="AAA-TYPE ATPASE FAMILY PROTEIN _ ANKYRIN REPEAT FAMILY PROTEIN"/>
    <property type="match status" value="1"/>
</dbReference>
<dbReference type="SUPFAM" id="SSF52540">
    <property type="entry name" value="P-loop containing nucleoside triphosphate hydrolases"/>
    <property type="match status" value="1"/>
</dbReference>